<name>A0A1M2VN37_TRAPU</name>
<sequence length="221" mass="24613">MHYVQITRPGSLHPHNVNTSSYSSLDGAISLSPNHTVVPARPERPNRTRQSTSPRPVRLREMTIQFASGRGARGILFSEVKATEWGPMAGEFVPELQSLGQRSINLHISVRAMCCIDTFAEADCASQWPGYAHITSTYPLQLFDINGPVSRFRLAKQIVASYDLFFAHARGATYGGRPDENGTTWEIGPNYSRLDFRLRSLHNRVPTADGAFQAEIEVIWA</sequence>
<evidence type="ECO:0000256" key="1">
    <source>
        <dbReference type="SAM" id="MobiDB-lite"/>
    </source>
</evidence>
<organism evidence="2 3">
    <name type="scientific">Trametes pubescens</name>
    <name type="common">White-rot fungus</name>
    <dbReference type="NCBI Taxonomy" id="154538"/>
    <lineage>
        <taxon>Eukaryota</taxon>
        <taxon>Fungi</taxon>
        <taxon>Dikarya</taxon>
        <taxon>Basidiomycota</taxon>
        <taxon>Agaricomycotina</taxon>
        <taxon>Agaricomycetes</taxon>
        <taxon>Polyporales</taxon>
        <taxon>Polyporaceae</taxon>
        <taxon>Trametes</taxon>
    </lineage>
</organism>
<gene>
    <name evidence="2" type="ORF">TRAPUB_36</name>
</gene>
<comment type="caution">
    <text evidence="2">The sequence shown here is derived from an EMBL/GenBank/DDBJ whole genome shotgun (WGS) entry which is preliminary data.</text>
</comment>
<dbReference type="OMA" id="HINTSRW"/>
<dbReference type="OrthoDB" id="2662268at2759"/>
<evidence type="ECO:0000313" key="2">
    <source>
        <dbReference type="EMBL" id="OJT09011.1"/>
    </source>
</evidence>
<dbReference type="AlphaFoldDB" id="A0A1M2VN37"/>
<proteinExistence type="predicted"/>
<keyword evidence="3" id="KW-1185">Reference proteome</keyword>
<dbReference type="Proteomes" id="UP000184267">
    <property type="component" value="Unassembled WGS sequence"/>
</dbReference>
<reference evidence="2 3" key="1">
    <citation type="submission" date="2016-10" db="EMBL/GenBank/DDBJ databases">
        <title>Genome sequence of the basidiomycete white-rot fungus Trametes pubescens.</title>
        <authorList>
            <person name="Makela M.R."/>
            <person name="Granchi Z."/>
            <person name="Peng M."/>
            <person name="De Vries R.P."/>
            <person name="Grigoriev I."/>
            <person name="Riley R."/>
            <person name="Hilden K."/>
        </authorList>
    </citation>
    <scope>NUCLEOTIDE SEQUENCE [LARGE SCALE GENOMIC DNA]</scope>
    <source>
        <strain evidence="2 3">FBCC735</strain>
    </source>
</reference>
<feature type="region of interest" description="Disordered" evidence="1">
    <location>
        <begin position="1"/>
        <end position="56"/>
    </location>
</feature>
<accession>A0A1M2VN37</accession>
<evidence type="ECO:0000313" key="3">
    <source>
        <dbReference type="Proteomes" id="UP000184267"/>
    </source>
</evidence>
<dbReference type="EMBL" id="MNAD01000987">
    <property type="protein sequence ID" value="OJT09011.1"/>
    <property type="molecule type" value="Genomic_DNA"/>
</dbReference>
<protein>
    <submittedName>
        <fullName evidence="2">Uncharacterized protein</fullName>
    </submittedName>
</protein>